<reference evidence="2 3" key="1">
    <citation type="submission" date="2021-06" db="EMBL/GenBank/DDBJ databases">
        <title>Caerostris extrusa draft genome.</title>
        <authorList>
            <person name="Kono N."/>
            <person name="Arakawa K."/>
        </authorList>
    </citation>
    <scope>NUCLEOTIDE SEQUENCE [LARGE SCALE GENOMIC DNA]</scope>
</reference>
<feature type="compositionally biased region" description="Basic and acidic residues" evidence="1">
    <location>
        <begin position="91"/>
        <end position="103"/>
    </location>
</feature>
<name>A0AAV4XK45_CAEEX</name>
<proteinExistence type="predicted"/>
<evidence type="ECO:0000313" key="2">
    <source>
        <dbReference type="EMBL" id="GIY95556.1"/>
    </source>
</evidence>
<gene>
    <name evidence="2" type="ORF">CEXT_440161</name>
</gene>
<evidence type="ECO:0000256" key="1">
    <source>
        <dbReference type="SAM" id="MobiDB-lite"/>
    </source>
</evidence>
<feature type="region of interest" description="Disordered" evidence="1">
    <location>
        <begin position="91"/>
        <end position="110"/>
    </location>
</feature>
<evidence type="ECO:0000313" key="3">
    <source>
        <dbReference type="Proteomes" id="UP001054945"/>
    </source>
</evidence>
<dbReference type="AlphaFoldDB" id="A0AAV4XK45"/>
<organism evidence="2 3">
    <name type="scientific">Caerostris extrusa</name>
    <name type="common">Bark spider</name>
    <name type="synonym">Caerostris bankana</name>
    <dbReference type="NCBI Taxonomy" id="172846"/>
    <lineage>
        <taxon>Eukaryota</taxon>
        <taxon>Metazoa</taxon>
        <taxon>Ecdysozoa</taxon>
        <taxon>Arthropoda</taxon>
        <taxon>Chelicerata</taxon>
        <taxon>Arachnida</taxon>
        <taxon>Araneae</taxon>
        <taxon>Araneomorphae</taxon>
        <taxon>Entelegynae</taxon>
        <taxon>Araneoidea</taxon>
        <taxon>Araneidae</taxon>
        <taxon>Caerostris</taxon>
    </lineage>
</organism>
<protein>
    <submittedName>
        <fullName evidence="2">Uncharacterized protein</fullName>
    </submittedName>
</protein>
<dbReference type="EMBL" id="BPLR01017934">
    <property type="protein sequence ID" value="GIY95556.1"/>
    <property type="molecule type" value="Genomic_DNA"/>
</dbReference>
<accession>A0AAV4XK45</accession>
<dbReference type="Proteomes" id="UP001054945">
    <property type="component" value="Unassembled WGS sequence"/>
</dbReference>
<comment type="caution">
    <text evidence="2">The sequence shown here is derived from an EMBL/GenBank/DDBJ whole genome shotgun (WGS) entry which is preliminary data.</text>
</comment>
<feature type="region of interest" description="Disordered" evidence="1">
    <location>
        <begin position="121"/>
        <end position="149"/>
    </location>
</feature>
<sequence length="149" mass="16571">MFGLCEKIQSVLGKGGRDRIREKNNQKKKEATTEHILFSWKILIICSLVLLFKSSSKNSAAILKIKNPKRKEKRILFLYAEKIVEAIHQSNAEKHELERRENKNGNTQNAKLEVIQISSGETGNSAGKKQSLCMQSTPGNGLSNGSSAC</sequence>
<keyword evidence="3" id="KW-1185">Reference proteome</keyword>